<feature type="region of interest" description="Disordered" evidence="1">
    <location>
        <begin position="1"/>
        <end position="152"/>
    </location>
</feature>
<protein>
    <submittedName>
        <fullName evidence="3">Synapsin-1-like</fullName>
    </submittedName>
</protein>
<dbReference type="AlphaFoldDB" id="A0A6P5G4Z3"/>
<organism evidence="2 3">
    <name type="scientific">Ananas comosus</name>
    <name type="common">Pineapple</name>
    <name type="synonym">Ananas ananas</name>
    <dbReference type="NCBI Taxonomy" id="4615"/>
    <lineage>
        <taxon>Eukaryota</taxon>
        <taxon>Viridiplantae</taxon>
        <taxon>Streptophyta</taxon>
        <taxon>Embryophyta</taxon>
        <taxon>Tracheophyta</taxon>
        <taxon>Spermatophyta</taxon>
        <taxon>Magnoliopsida</taxon>
        <taxon>Liliopsida</taxon>
        <taxon>Poales</taxon>
        <taxon>Bromeliaceae</taxon>
        <taxon>Bromelioideae</taxon>
        <taxon>Ananas</taxon>
    </lineage>
</organism>
<reference evidence="3" key="2">
    <citation type="submission" date="2025-08" db="UniProtKB">
        <authorList>
            <consortium name="RefSeq"/>
        </authorList>
    </citation>
    <scope>IDENTIFICATION</scope>
    <source>
        <tissue evidence="3">Leaf</tissue>
    </source>
</reference>
<accession>A0A6P5G4Z3</accession>
<evidence type="ECO:0000313" key="3">
    <source>
        <dbReference type="RefSeq" id="XP_020100330.1"/>
    </source>
</evidence>
<evidence type="ECO:0000313" key="2">
    <source>
        <dbReference type="Proteomes" id="UP000515123"/>
    </source>
</evidence>
<gene>
    <name evidence="3" type="primary">LOC109718486</name>
</gene>
<dbReference type="GeneID" id="109718486"/>
<dbReference type="Proteomes" id="UP000515123">
    <property type="component" value="Linkage group 12"/>
</dbReference>
<sequence length="173" mass="17911">MSRAHEFAEGPRAPAAGGPGHSSRCWPSPQVVQRAGPARAPDARQPGQRSRCRPGLGPVAGQVSSPSAGRAWPSPSRPGRARSYAAGWTGPVLQLRAGSVPLRSGPDRALSARSPATGRPGRQATSGPGRARKSVGGRDKSPHPLRGGPRRLASFWAAGWRREAHGAGPGPVR</sequence>
<evidence type="ECO:0000256" key="1">
    <source>
        <dbReference type="SAM" id="MobiDB-lite"/>
    </source>
</evidence>
<dbReference type="RefSeq" id="XP_020100330.1">
    <property type="nucleotide sequence ID" value="XM_020244741.1"/>
</dbReference>
<name>A0A6P5G4Z3_ANACO</name>
<proteinExistence type="predicted"/>
<reference evidence="2" key="1">
    <citation type="journal article" date="2015" name="Nat. Genet.">
        <title>The pineapple genome and the evolution of CAM photosynthesis.</title>
        <authorList>
            <person name="Ming R."/>
            <person name="VanBuren R."/>
            <person name="Wai C.M."/>
            <person name="Tang H."/>
            <person name="Schatz M.C."/>
            <person name="Bowers J.E."/>
            <person name="Lyons E."/>
            <person name="Wang M.L."/>
            <person name="Chen J."/>
            <person name="Biggers E."/>
            <person name="Zhang J."/>
            <person name="Huang L."/>
            <person name="Zhang L."/>
            <person name="Miao W."/>
            <person name="Zhang J."/>
            <person name="Ye Z."/>
            <person name="Miao C."/>
            <person name="Lin Z."/>
            <person name="Wang H."/>
            <person name="Zhou H."/>
            <person name="Yim W.C."/>
            <person name="Priest H.D."/>
            <person name="Zheng C."/>
            <person name="Woodhouse M."/>
            <person name="Edger P.P."/>
            <person name="Guyot R."/>
            <person name="Guo H.B."/>
            <person name="Guo H."/>
            <person name="Zheng G."/>
            <person name="Singh R."/>
            <person name="Sharma A."/>
            <person name="Min X."/>
            <person name="Zheng Y."/>
            <person name="Lee H."/>
            <person name="Gurtowski J."/>
            <person name="Sedlazeck F.J."/>
            <person name="Harkess A."/>
            <person name="McKain M.R."/>
            <person name="Liao Z."/>
            <person name="Fang J."/>
            <person name="Liu J."/>
            <person name="Zhang X."/>
            <person name="Zhang Q."/>
            <person name="Hu W."/>
            <person name="Qin Y."/>
            <person name="Wang K."/>
            <person name="Chen L.Y."/>
            <person name="Shirley N."/>
            <person name="Lin Y.R."/>
            <person name="Liu L.Y."/>
            <person name="Hernandez A.G."/>
            <person name="Wright C.L."/>
            <person name="Bulone V."/>
            <person name="Tuskan G.A."/>
            <person name="Heath K."/>
            <person name="Zee F."/>
            <person name="Moore P.H."/>
            <person name="Sunkar R."/>
            <person name="Leebens-Mack J.H."/>
            <person name="Mockler T."/>
            <person name="Bennetzen J.L."/>
            <person name="Freeling M."/>
            <person name="Sankoff D."/>
            <person name="Paterson A.H."/>
            <person name="Zhu X."/>
            <person name="Yang X."/>
            <person name="Smith J.A."/>
            <person name="Cushman J.C."/>
            <person name="Paull R.E."/>
            <person name="Yu Q."/>
        </authorList>
    </citation>
    <scope>NUCLEOTIDE SEQUENCE [LARGE SCALE GENOMIC DNA]</scope>
    <source>
        <strain evidence="2">cv. F153</strain>
    </source>
</reference>
<keyword evidence="2" id="KW-1185">Reference proteome</keyword>